<evidence type="ECO:0000313" key="3">
    <source>
        <dbReference type="EMBL" id="KAK4417869.1"/>
    </source>
</evidence>
<dbReference type="Pfam" id="PF25821">
    <property type="entry name" value="DUF7950"/>
    <property type="match status" value="1"/>
</dbReference>
<evidence type="ECO:0000256" key="1">
    <source>
        <dbReference type="SAM" id="MobiDB-lite"/>
    </source>
</evidence>
<feature type="domain" description="DUF7950" evidence="2">
    <location>
        <begin position="163"/>
        <end position="295"/>
    </location>
</feature>
<reference evidence="3" key="2">
    <citation type="journal article" date="2024" name="Plant">
        <title>Genomic evolution and insights into agronomic trait innovations of Sesamum species.</title>
        <authorList>
            <person name="Miao H."/>
            <person name="Wang L."/>
            <person name="Qu L."/>
            <person name="Liu H."/>
            <person name="Sun Y."/>
            <person name="Le M."/>
            <person name="Wang Q."/>
            <person name="Wei S."/>
            <person name="Zheng Y."/>
            <person name="Lin W."/>
            <person name="Duan Y."/>
            <person name="Cao H."/>
            <person name="Xiong S."/>
            <person name="Wang X."/>
            <person name="Wei L."/>
            <person name="Li C."/>
            <person name="Ma Q."/>
            <person name="Ju M."/>
            <person name="Zhao R."/>
            <person name="Li G."/>
            <person name="Mu C."/>
            <person name="Tian Q."/>
            <person name="Mei H."/>
            <person name="Zhang T."/>
            <person name="Gao T."/>
            <person name="Zhang H."/>
        </authorList>
    </citation>
    <scope>NUCLEOTIDE SEQUENCE</scope>
    <source>
        <strain evidence="3">3651</strain>
    </source>
</reference>
<gene>
    <name evidence="3" type="ORF">Salat_2199600</name>
</gene>
<dbReference type="EMBL" id="JACGWO010000009">
    <property type="protein sequence ID" value="KAK4417869.1"/>
    <property type="molecule type" value="Genomic_DNA"/>
</dbReference>
<dbReference type="PANTHER" id="PTHR33595:SF4">
    <property type="entry name" value="EMB|CAB62340.1"/>
    <property type="match status" value="1"/>
</dbReference>
<evidence type="ECO:0000259" key="2">
    <source>
        <dbReference type="Pfam" id="PF25821"/>
    </source>
</evidence>
<feature type="compositionally biased region" description="Basic residues" evidence="1">
    <location>
        <begin position="55"/>
        <end position="74"/>
    </location>
</feature>
<accession>A0AAE1XUJ5</accession>
<keyword evidence="4" id="KW-1185">Reference proteome</keyword>
<reference evidence="3" key="1">
    <citation type="submission" date="2020-06" db="EMBL/GenBank/DDBJ databases">
        <authorList>
            <person name="Li T."/>
            <person name="Hu X."/>
            <person name="Zhang T."/>
            <person name="Song X."/>
            <person name="Zhang H."/>
            <person name="Dai N."/>
            <person name="Sheng W."/>
            <person name="Hou X."/>
            <person name="Wei L."/>
        </authorList>
    </citation>
    <scope>NUCLEOTIDE SEQUENCE</scope>
    <source>
        <strain evidence="3">3651</strain>
        <tissue evidence="3">Leaf</tissue>
    </source>
</reference>
<comment type="caution">
    <text evidence="3">The sequence shown here is derived from an EMBL/GenBank/DDBJ whole genome shotgun (WGS) entry which is preliminary data.</text>
</comment>
<proteinExistence type="predicted"/>
<evidence type="ECO:0000313" key="4">
    <source>
        <dbReference type="Proteomes" id="UP001293254"/>
    </source>
</evidence>
<protein>
    <recommendedName>
        <fullName evidence="2">DUF7950 domain-containing protein</fullName>
    </recommendedName>
</protein>
<dbReference type="PANTHER" id="PTHR33595">
    <property type="entry name" value="VON WILLEBRAND FACTOR A DOMAIN PROTEIN"/>
    <property type="match status" value="1"/>
</dbReference>
<dbReference type="InterPro" id="IPR057710">
    <property type="entry name" value="DUF7950"/>
</dbReference>
<feature type="compositionally biased region" description="Basic and acidic residues" evidence="1">
    <location>
        <begin position="109"/>
        <end position="118"/>
    </location>
</feature>
<feature type="region of interest" description="Disordered" evidence="1">
    <location>
        <begin position="31"/>
        <end position="131"/>
    </location>
</feature>
<name>A0AAE1XUJ5_9LAMI</name>
<dbReference type="AlphaFoldDB" id="A0AAE1XUJ5"/>
<dbReference type="Proteomes" id="UP001293254">
    <property type="component" value="Unassembled WGS sequence"/>
</dbReference>
<sequence length="299" mass="32922">MRGGCAVKSSDNTTTTYSVMQRIMLRFRPIAPKPAGGEAVPAAVEQDRRNCAAKNGRRTKRKYVRVRGRQSTKRKSGEGAGRSSPPGKSGVEDESSPEKRVVTLQLLPERSESDKSCDDSTGQKVEENRSIDRYKVDDEVTYEKLTGGGGGTAAVGSVRSVIKTWIIVECVTEIFIESGVGVGVGLGFSDGEKINKLQVDTCPGFVSDGTHNVVWVNEAYRKMVAEGEGEMWENGIMVWLVVKENLPHYSPSFACRVRMIQHTKHGHVWNRVVPCDVWRMQFAGFAWKLDVNTALALGI</sequence>
<organism evidence="3 4">
    <name type="scientific">Sesamum alatum</name>
    <dbReference type="NCBI Taxonomy" id="300844"/>
    <lineage>
        <taxon>Eukaryota</taxon>
        <taxon>Viridiplantae</taxon>
        <taxon>Streptophyta</taxon>
        <taxon>Embryophyta</taxon>
        <taxon>Tracheophyta</taxon>
        <taxon>Spermatophyta</taxon>
        <taxon>Magnoliopsida</taxon>
        <taxon>eudicotyledons</taxon>
        <taxon>Gunneridae</taxon>
        <taxon>Pentapetalae</taxon>
        <taxon>asterids</taxon>
        <taxon>lamiids</taxon>
        <taxon>Lamiales</taxon>
        <taxon>Pedaliaceae</taxon>
        <taxon>Sesamum</taxon>
    </lineage>
</organism>